<keyword evidence="1" id="KW-1185">Reference proteome</keyword>
<dbReference type="Proteomes" id="UP000050741">
    <property type="component" value="Unassembled WGS sequence"/>
</dbReference>
<sequence length="144" mass="15865">MVVKKCGSGQFGAAQFGVAQFGAAQFGVAQFGAAQFGAAQFGAAQFGAFYSKRDVETRFLENLVEIFRDLETRFSSRPGSTYVLPFALHMDRFMAKYRVTRMDGIRVYAPSCQSGDATCIANVVYHELLDTSASLHDHNIRQCL</sequence>
<organism evidence="1 2">
    <name type="scientific">Globodera pallida</name>
    <name type="common">Potato cyst nematode worm</name>
    <name type="synonym">Heterodera pallida</name>
    <dbReference type="NCBI Taxonomy" id="36090"/>
    <lineage>
        <taxon>Eukaryota</taxon>
        <taxon>Metazoa</taxon>
        <taxon>Ecdysozoa</taxon>
        <taxon>Nematoda</taxon>
        <taxon>Chromadorea</taxon>
        <taxon>Rhabditida</taxon>
        <taxon>Tylenchina</taxon>
        <taxon>Tylenchomorpha</taxon>
        <taxon>Tylenchoidea</taxon>
        <taxon>Heteroderidae</taxon>
        <taxon>Heteroderinae</taxon>
        <taxon>Globodera</taxon>
    </lineage>
</organism>
<reference evidence="1" key="2">
    <citation type="submission" date="2014-05" db="EMBL/GenBank/DDBJ databases">
        <title>The genome and life-stage specific transcriptomes of Globodera pallida elucidate key aspects of plant parasitism by a cyst nematode.</title>
        <authorList>
            <person name="Cotton J.A."/>
            <person name="Lilley C.J."/>
            <person name="Jones L.M."/>
            <person name="Kikuchi T."/>
            <person name="Reid A.J."/>
            <person name="Thorpe P."/>
            <person name="Tsai I.J."/>
            <person name="Beasley H."/>
            <person name="Blok V."/>
            <person name="Cock P.J.A."/>
            <person name="Van den Akker S.E."/>
            <person name="Holroyd N."/>
            <person name="Hunt M."/>
            <person name="Mantelin S."/>
            <person name="Naghra H."/>
            <person name="Pain A."/>
            <person name="Palomares-Rius J.E."/>
            <person name="Zarowiecki M."/>
            <person name="Berriman M."/>
            <person name="Jones J.T."/>
            <person name="Urwin P.E."/>
        </authorList>
    </citation>
    <scope>NUCLEOTIDE SEQUENCE [LARGE SCALE GENOMIC DNA]</scope>
    <source>
        <strain evidence="1">Lindley</strain>
    </source>
</reference>
<name>A0A183BKS9_GLOPA</name>
<reference evidence="1" key="1">
    <citation type="submission" date="2013-12" db="EMBL/GenBank/DDBJ databases">
        <authorList>
            <person name="Aslett M."/>
        </authorList>
    </citation>
    <scope>NUCLEOTIDE SEQUENCE [LARGE SCALE GENOMIC DNA]</scope>
    <source>
        <strain evidence="1">Lindley</strain>
    </source>
</reference>
<evidence type="ECO:0000313" key="2">
    <source>
        <dbReference type="WBParaSite" id="GPLIN_000121000"/>
    </source>
</evidence>
<protein>
    <submittedName>
        <fullName evidence="2">Uncharacterized protein</fullName>
    </submittedName>
</protein>
<reference evidence="2" key="3">
    <citation type="submission" date="2016-06" db="UniProtKB">
        <authorList>
            <consortium name="WormBaseParasite"/>
        </authorList>
    </citation>
    <scope>IDENTIFICATION</scope>
</reference>
<proteinExistence type="predicted"/>
<evidence type="ECO:0000313" key="1">
    <source>
        <dbReference type="Proteomes" id="UP000050741"/>
    </source>
</evidence>
<dbReference type="WBParaSite" id="GPLIN_000121000">
    <property type="protein sequence ID" value="GPLIN_000121000"/>
    <property type="gene ID" value="GPLIN_000121000"/>
</dbReference>
<dbReference type="AlphaFoldDB" id="A0A183BKS9"/>
<accession>A0A183BKS9</accession>